<dbReference type="PANTHER" id="PTHR43591:SF108">
    <property type="entry name" value="S-ADENOSYL-L-METHIONINE-DEPENDENT METHYLTRANSFERASE"/>
    <property type="match status" value="1"/>
</dbReference>
<dbReference type="OrthoDB" id="3647at2759"/>
<reference evidence="1" key="1">
    <citation type="submission" date="2016-04" db="EMBL/GenBank/DDBJ databases">
        <title>A degradative enzymes factory behind the ericoid mycorrhizal symbiosis.</title>
        <authorList>
            <consortium name="DOE Joint Genome Institute"/>
            <person name="Martino E."/>
            <person name="Morin E."/>
            <person name="Grelet G."/>
            <person name="Kuo A."/>
            <person name="Kohler A."/>
            <person name="Daghino S."/>
            <person name="Barry K."/>
            <person name="Choi C."/>
            <person name="Cichocki N."/>
            <person name="Clum A."/>
            <person name="Copeland A."/>
            <person name="Hainaut M."/>
            <person name="Haridas S."/>
            <person name="Labutti K."/>
            <person name="Lindquist E."/>
            <person name="Lipzen A."/>
            <person name="Khouja H.-R."/>
            <person name="Murat C."/>
            <person name="Ohm R."/>
            <person name="Olson A."/>
            <person name="Spatafora J."/>
            <person name="Veneault-Fourrey C."/>
            <person name="Henrissat B."/>
            <person name="Grigoriev I."/>
            <person name="Martin F."/>
            <person name="Perotto S."/>
        </authorList>
    </citation>
    <scope>NUCLEOTIDE SEQUENCE [LARGE SCALE GENOMIC DNA]</scope>
    <source>
        <strain evidence="1">F</strain>
    </source>
</reference>
<evidence type="ECO:0000313" key="1">
    <source>
        <dbReference type="EMBL" id="PMD35380.1"/>
    </source>
</evidence>
<dbReference type="InterPro" id="IPR029063">
    <property type="entry name" value="SAM-dependent_MTases_sf"/>
</dbReference>
<dbReference type="CDD" id="cd02440">
    <property type="entry name" value="AdoMet_MTases"/>
    <property type="match status" value="1"/>
</dbReference>
<proteinExistence type="predicted"/>
<keyword evidence="1" id="KW-0808">Transferase</keyword>
<evidence type="ECO:0000313" key="2">
    <source>
        <dbReference type="Proteomes" id="UP000235786"/>
    </source>
</evidence>
<dbReference type="AlphaFoldDB" id="A0A2J6RA32"/>
<accession>A0A2J6RA32</accession>
<organism evidence="1 2">
    <name type="scientific">Hyaloscypha variabilis (strain UAMH 11265 / GT02V1 / F)</name>
    <name type="common">Meliniomyces variabilis</name>
    <dbReference type="NCBI Taxonomy" id="1149755"/>
    <lineage>
        <taxon>Eukaryota</taxon>
        <taxon>Fungi</taxon>
        <taxon>Dikarya</taxon>
        <taxon>Ascomycota</taxon>
        <taxon>Pezizomycotina</taxon>
        <taxon>Leotiomycetes</taxon>
        <taxon>Helotiales</taxon>
        <taxon>Hyaloscyphaceae</taxon>
        <taxon>Hyaloscypha</taxon>
        <taxon>Hyaloscypha variabilis</taxon>
    </lineage>
</organism>
<dbReference type="Pfam" id="PF13489">
    <property type="entry name" value="Methyltransf_23"/>
    <property type="match status" value="1"/>
</dbReference>
<dbReference type="GO" id="GO:0032259">
    <property type="term" value="P:methylation"/>
    <property type="evidence" value="ECO:0007669"/>
    <property type="project" value="UniProtKB-KW"/>
</dbReference>
<dbReference type="SUPFAM" id="SSF53335">
    <property type="entry name" value="S-adenosyl-L-methionine-dependent methyltransferases"/>
    <property type="match status" value="1"/>
</dbReference>
<dbReference type="EMBL" id="KZ613952">
    <property type="protein sequence ID" value="PMD35380.1"/>
    <property type="molecule type" value="Genomic_DNA"/>
</dbReference>
<protein>
    <submittedName>
        <fullName evidence="1">S-adenosyl-L-methionine-dependent methyltransferase</fullName>
    </submittedName>
</protein>
<keyword evidence="2" id="KW-1185">Reference proteome</keyword>
<sequence length="253" mass="27717">MSENTETNRSHWNEAASTYNTKFSKTIQQIIDEIQVRKDWIGVDWVEDTSEDEDESIPPEKTVKLLDYACGTGLVSRALAPYVTQCIGIDLSEGMVNEYNASVQNQGIPASEMHAVLGNLLDASDPNPAALSGAEFHDFDIAVVGLGFHHFDDPALAAKRLAERLKKGGVLMIVDFMPHGHFHGHDAHGHDHPAKKTVTHLGFSKEEVKKAFEGAGAGGDFAFEVLGKGVVFEDKEKEVKLERSVFMARGTKV</sequence>
<dbReference type="GO" id="GO:0008168">
    <property type="term" value="F:methyltransferase activity"/>
    <property type="evidence" value="ECO:0007669"/>
    <property type="project" value="UniProtKB-KW"/>
</dbReference>
<dbReference type="Proteomes" id="UP000235786">
    <property type="component" value="Unassembled WGS sequence"/>
</dbReference>
<keyword evidence="1" id="KW-0489">Methyltransferase</keyword>
<name>A0A2J6RA32_HYAVF</name>
<dbReference type="PANTHER" id="PTHR43591">
    <property type="entry name" value="METHYLTRANSFERASE"/>
    <property type="match status" value="1"/>
</dbReference>
<dbReference type="STRING" id="1149755.A0A2J6RA32"/>
<gene>
    <name evidence="1" type="ORF">L207DRAFT_516326</name>
</gene>
<dbReference type="Gene3D" id="3.40.50.150">
    <property type="entry name" value="Vaccinia Virus protein VP39"/>
    <property type="match status" value="1"/>
</dbReference>